<dbReference type="PANTHER" id="PTHR30251:SF0">
    <property type="entry name" value="FIMBRIAL CHAPERONE PROTEIN ELFD-RELATED"/>
    <property type="match status" value="1"/>
</dbReference>
<dbReference type="Pfam" id="PF00345">
    <property type="entry name" value="PapD_N"/>
    <property type="match status" value="1"/>
</dbReference>
<dbReference type="InterPro" id="IPR016148">
    <property type="entry name" value="Pili_assmbl_chaperone_C"/>
</dbReference>
<dbReference type="SUPFAM" id="SSF49354">
    <property type="entry name" value="PapD-like"/>
    <property type="match status" value="1"/>
</dbReference>
<feature type="domain" description="Pili assembly chaperone N-terminal" evidence="7">
    <location>
        <begin position="27"/>
        <end position="147"/>
    </location>
</feature>
<feature type="domain" description="Pili assembly chaperone C-terminal" evidence="8">
    <location>
        <begin position="169"/>
        <end position="224"/>
    </location>
</feature>
<gene>
    <name evidence="9" type="ORF">SAMN05192562_1017</name>
</gene>
<dbReference type="InterPro" id="IPR016147">
    <property type="entry name" value="Pili_assmbl_chaperone_N"/>
</dbReference>
<keyword evidence="4" id="KW-0574">Periplasm</keyword>
<dbReference type="InterPro" id="IPR050643">
    <property type="entry name" value="Periplasmic_pilus_chap"/>
</dbReference>
<evidence type="ECO:0000256" key="1">
    <source>
        <dbReference type="ARBA" id="ARBA00004418"/>
    </source>
</evidence>
<accession>A0A1I6XII8</accession>
<comment type="similarity">
    <text evidence="2">Belongs to the periplasmic pilus chaperone family.</text>
</comment>
<dbReference type="Pfam" id="PF02753">
    <property type="entry name" value="PapD_C"/>
    <property type="match status" value="1"/>
</dbReference>
<evidence type="ECO:0000313" key="10">
    <source>
        <dbReference type="Proteomes" id="UP000199187"/>
    </source>
</evidence>
<comment type="subcellular location">
    <subcellularLocation>
        <location evidence="1">Periplasm</location>
    </subcellularLocation>
</comment>
<evidence type="ECO:0000256" key="3">
    <source>
        <dbReference type="ARBA" id="ARBA00022729"/>
    </source>
</evidence>
<name>A0A1I6XII8_9ENTR</name>
<dbReference type="OrthoDB" id="9131059at2"/>
<dbReference type="InterPro" id="IPR008962">
    <property type="entry name" value="PapD-like_sf"/>
</dbReference>
<evidence type="ECO:0000256" key="6">
    <source>
        <dbReference type="SAM" id="SignalP"/>
    </source>
</evidence>
<dbReference type="EMBL" id="FPAU01000001">
    <property type="protein sequence ID" value="SFT37897.1"/>
    <property type="molecule type" value="Genomic_DNA"/>
</dbReference>
<evidence type="ECO:0000313" key="9">
    <source>
        <dbReference type="EMBL" id="SFT37897.1"/>
    </source>
</evidence>
<dbReference type="GO" id="GO:0071555">
    <property type="term" value="P:cell wall organization"/>
    <property type="evidence" value="ECO:0007669"/>
    <property type="project" value="InterPro"/>
</dbReference>
<keyword evidence="3 6" id="KW-0732">Signal</keyword>
<evidence type="ECO:0000256" key="4">
    <source>
        <dbReference type="ARBA" id="ARBA00022764"/>
    </source>
</evidence>
<dbReference type="InterPro" id="IPR013783">
    <property type="entry name" value="Ig-like_fold"/>
</dbReference>
<feature type="chain" id="PRO_5011671187" evidence="6">
    <location>
        <begin position="25"/>
        <end position="232"/>
    </location>
</feature>
<organism evidence="9 10">
    <name type="scientific">Kosakonia arachidis</name>
    <dbReference type="NCBI Taxonomy" id="551989"/>
    <lineage>
        <taxon>Bacteria</taxon>
        <taxon>Pseudomonadati</taxon>
        <taxon>Pseudomonadota</taxon>
        <taxon>Gammaproteobacteria</taxon>
        <taxon>Enterobacterales</taxon>
        <taxon>Enterobacteriaceae</taxon>
        <taxon>Kosakonia</taxon>
    </lineage>
</organism>
<dbReference type="Proteomes" id="UP000199187">
    <property type="component" value="Unassembled WGS sequence"/>
</dbReference>
<reference evidence="10" key="1">
    <citation type="submission" date="2016-10" db="EMBL/GenBank/DDBJ databases">
        <authorList>
            <person name="Varghese N."/>
            <person name="Submissions S."/>
        </authorList>
    </citation>
    <scope>NUCLEOTIDE SEQUENCE [LARGE SCALE GENOMIC DNA]</scope>
    <source>
        <strain evidence="10">Ah-143</strain>
    </source>
</reference>
<proteinExistence type="inferred from homology"/>
<protein>
    <submittedName>
        <fullName evidence="9">Fimbrial chaperone protein</fullName>
    </submittedName>
</protein>
<dbReference type="Gene3D" id="2.60.40.10">
    <property type="entry name" value="Immunoglobulins"/>
    <property type="match status" value="2"/>
</dbReference>
<evidence type="ECO:0000259" key="8">
    <source>
        <dbReference type="Pfam" id="PF02753"/>
    </source>
</evidence>
<dbReference type="GO" id="GO:0030288">
    <property type="term" value="C:outer membrane-bounded periplasmic space"/>
    <property type="evidence" value="ECO:0007669"/>
    <property type="project" value="InterPro"/>
</dbReference>
<keyword evidence="10" id="KW-1185">Reference proteome</keyword>
<dbReference type="PANTHER" id="PTHR30251">
    <property type="entry name" value="PILUS ASSEMBLY CHAPERONE"/>
    <property type="match status" value="1"/>
</dbReference>
<dbReference type="SUPFAM" id="SSF49584">
    <property type="entry name" value="Periplasmic chaperone C-domain"/>
    <property type="match status" value="1"/>
</dbReference>
<dbReference type="PRINTS" id="PR00969">
    <property type="entry name" value="CHAPERONPILI"/>
</dbReference>
<dbReference type="AlphaFoldDB" id="A0A1I6XII8"/>
<feature type="signal peptide" evidence="6">
    <location>
        <begin position="1"/>
        <end position="24"/>
    </location>
</feature>
<sequence>MFFKKTVLSALAVGLGMTTLPALSNGGISVQGTRIVYPQDAKQASLSVSNSSTTDSFLVQSWVEDASGHKTSDFIVTPPLYLSGPKNENTLRLIHTGGALPTDRETLYYFTAKAIPSIDDSKSGGNSAVLRIATANRIKLFVRPAGLKPSPGMAPAMLEFHQQAGELVIRNPTPYYLTLAEITSGGKALRDIMVPPLGTASDPLPAEHGSTVSFRTINDYGATTPAIIATIR</sequence>
<evidence type="ECO:0000259" key="7">
    <source>
        <dbReference type="Pfam" id="PF00345"/>
    </source>
</evidence>
<dbReference type="InterPro" id="IPR036316">
    <property type="entry name" value="Pili_assmbl_chap_C_dom_sf"/>
</dbReference>
<dbReference type="RefSeq" id="WP_090118238.1">
    <property type="nucleotide sequence ID" value="NZ_CP045300.1"/>
</dbReference>
<evidence type="ECO:0000256" key="2">
    <source>
        <dbReference type="ARBA" id="ARBA00007399"/>
    </source>
</evidence>
<keyword evidence="5" id="KW-0143">Chaperone</keyword>
<dbReference type="InterPro" id="IPR001829">
    <property type="entry name" value="Pili_assmbl_chaperone_bac"/>
</dbReference>
<evidence type="ECO:0000256" key="5">
    <source>
        <dbReference type="ARBA" id="ARBA00023186"/>
    </source>
</evidence>